<protein>
    <submittedName>
        <fullName evidence="1">Uncharacterized protein</fullName>
    </submittedName>
</protein>
<proteinExistence type="predicted"/>
<accession>A0A061EEB1</accession>
<name>A0A061EEB1_THECC</name>
<keyword evidence="2" id="KW-1185">Reference proteome</keyword>
<dbReference type="AlphaFoldDB" id="A0A061EEB1"/>
<evidence type="ECO:0000313" key="1">
    <source>
        <dbReference type="EMBL" id="EOY03325.1"/>
    </source>
</evidence>
<sequence>MESTLAVAGEGHSTQRLPFFSSVLERETGSFYNSLKLCGKNFKLQSYQGILQEQVEGLNINIKGSKINEEASQKEVQNIEPIIEEDEPSYLMSIDEALDDDYWILAMQAKLNQFERCQVLELVPRPNDYPIVGRQLGFRSKMDENGIITRNKARLVAKEYSQEECIDYIETYALVARLEAIRMCDPPKQHVMHTKINEHAINKLDFVYVNNFWVRKETVNDPKFVGDEDCEDTFLEPSVTPSATLSAGPSSHPSVGHSYPPMSTSFDNEQAYSRLLSFMESMDARVVHKLDALEAQNQELLHHQ</sequence>
<dbReference type="EMBL" id="CM001882">
    <property type="protein sequence ID" value="EOY03325.1"/>
    <property type="molecule type" value="Genomic_DNA"/>
</dbReference>
<organism evidence="1 2">
    <name type="scientific">Theobroma cacao</name>
    <name type="common">Cacao</name>
    <name type="synonym">Cocoa</name>
    <dbReference type="NCBI Taxonomy" id="3641"/>
    <lineage>
        <taxon>Eukaryota</taxon>
        <taxon>Viridiplantae</taxon>
        <taxon>Streptophyta</taxon>
        <taxon>Embryophyta</taxon>
        <taxon>Tracheophyta</taxon>
        <taxon>Spermatophyta</taxon>
        <taxon>Magnoliopsida</taxon>
        <taxon>eudicotyledons</taxon>
        <taxon>Gunneridae</taxon>
        <taxon>Pentapetalae</taxon>
        <taxon>rosids</taxon>
        <taxon>malvids</taxon>
        <taxon>Malvales</taxon>
        <taxon>Malvaceae</taxon>
        <taxon>Byttnerioideae</taxon>
        <taxon>Theobroma</taxon>
    </lineage>
</organism>
<dbReference type="HOGENOM" id="CLU_916478_0_0_1"/>
<dbReference type="eggNOG" id="KOG0017">
    <property type="taxonomic scope" value="Eukaryota"/>
</dbReference>
<gene>
    <name evidence="1" type="ORF">TCM_018238</name>
</gene>
<dbReference type="Gramene" id="EOY03325">
    <property type="protein sequence ID" value="EOY03325"/>
    <property type="gene ID" value="TCM_018238"/>
</dbReference>
<dbReference type="Proteomes" id="UP000026915">
    <property type="component" value="Chromosome 4"/>
</dbReference>
<dbReference type="STRING" id="3641.A0A061EEB1"/>
<reference evidence="1 2" key="1">
    <citation type="journal article" date="2013" name="Genome Biol.">
        <title>The genome sequence of the most widely cultivated cacao type and its use to identify candidate genes regulating pod color.</title>
        <authorList>
            <person name="Motamayor J.C."/>
            <person name="Mockaitis K."/>
            <person name="Schmutz J."/>
            <person name="Haiminen N."/>
            <person name="Iii D.L."/>
            <person name="Cornejo O."/>
            <person name="Findley S.D."/>
            <person name="Zheng P."/>
            <person name="Utro F."/>
            <person name="Royaert S."/>
            <person name="Saski C."/>
            <person name="Jenkins J."/>
            <person name="Podicheti R."/>
            <person name="Zhao M."/>
            <person name="Scheffler B.E."/>
            <person name="Stack J.C."/>
            <person name="Feltus F.A."/>
            <person name="Mustiga G.M."/>
            <person name="Amores F."/>
            <person name="Phillips W."/>
            <person name="Marelli J.P."/>
            <person name="May G.D."/>
            <person name="Shapiro H."/>
            <person name="Ma J."/>
            <person name="Bustamante C.D."/>
            <person name="Schnell R.J."/>
            <person name="Main D."/>
            <person name="Gilbert D."/>
            <person name="Parida L."/>
            <person name="Kuhn D.N."/>
        </authorList>
    </citation>
    <scope>NUCLEOTIDE SEQUENCE [LARGE SCALE GENOMIC DNA]</scope>
    <source>
        <strain evidence="2">cv. Matina 1-6</strain>
    </source>
</reference>
<dbReference type="InParanoid" id="A0A061EEB1"/>
<evidence type="ECO:0000313" key="2">
    <source>
        <dbReference type="Proteomes" id="UP000026915"/>
    </source>
</evidence>